<protein>
    <submittedName>
        <fullName evidence="1">Uncharacterized protein</fullName>
    </submittedName>
</protein>
<proteinExistence type="predicted"/>
<accession>A0A8S5SWD0</accession>
<name>A0A8S5SWD0_9CAUD</name>
<evidence type="ECO:0000313" key="1">
    <source>
        <dbReference type="EMBL" id="DAF55313.1"/>
    </source>
</evidence>
<organism evidence="1">
    <name type="scientific">Siphoviridae sp. ctZHD14</name>
    <dbReference type="NCBI Taxonomy" id="2827891"/>
    <lineage>
        <taxon>Viruses</taxon>
        <taxon>Duplodnaviria</taxon>
        <taxon>Heunggongvirae</taxon>
        <taxon>Uroviricota</taxon>
        <taxon>Caudoviricetes</taxon>
    </lineage>
</organism>
<dbReference type="EMBL" id="BK032687">
    <property type="protein sequence ID" value="DAF55313.1"/>
    <property type="molecule type" value="Genomic_DNA"/>
</dbReference>
<reference evidence="1" key="1">
    <citation type="journal article" date="2021" name="Proc. Natl. Acad. Sci. U.S.A.">
        <title>A Catalog of Tens of Thousands of Viruses from Human Metagenomes Reveals Hidden Associations with Chronic Diseases.</title>
        <authorList>
            <person name="Tisza M.J."/>
            <person name="Buck C.B."/>
        </authorList>
    </citation>
    <scope>NUCLEOTIDE SEQUENCE</scope>
    <source>
        <strain evidence="1">CtZHD14</strain>
    </source>
</reference>
<sequence>MISYIAGVKNINLEDFEAWSGGKQRLDRIKDLPNCIATVEGLIDEFEINTGRPMTKEEINDYLWFNLDDDLEYEGLYNPETDTYYNEPYEWIED</sequence>